<dbReference type="CDD" id="cd08704">
    <property type="entry name" value="Met_tRNA_FMT_C"/>
    <property type="match status" value="1"/>
</dbReference>
<dbReference type="InterPro" id="IPR011034">
    <property type="entry name" value="Formyl_transferase-like_C_sf"/>
</dbReference>
<feature type="domain" description="Formyl transferase C-terminal" evidence="7">
    <location>
        <begin position="207"/>
        <end position="303"/>
    </location>
</feature>
<dbReference type="Gene3D" id="3.40.50.12230">
    <property type="match status" value="1"/>
</dbReference>
<sequence>MKIVFFGTSEFAVPALEALTKAGLAPVAVVTSPDKPSGRGLKISSPPVKQFLKDARIVIMQPETLDEKFIQKIRDLKPDIGVVAAYGKILPKALIEAFPYGILNIHPSLLPKYRGASPIEYTVLAGEENNTGVSIILLDEKMDHGPVLVQSKLALGGETAKLTYFELHDALAKLGAEMIVDTLPKWIEKKIEAIPQEDEKATFTKLIKKENGKIDWEQPAAFIERMTRAYEKWPGAYAELGGGVLKIKKSEVVERHLTMQAGTVFEKDGFPCVACGERALKLLTVQPEGKNEMPGDAYLRGHREILT</sequence>
<dbReference type="Proteomes" id="UP000178114">
    <property type="component" value="Unassembled WGS sequence"/>
</dbReference>
<comment type="caution">
    <text evidence="8">The sequence shown here is derived from an EMBL/GenBank/DDBJ whole genome shotgun (WGS) entry which is preliminary data.</text>
</comment>
<dbReference type="PANTHER" id="PTHR11138:SF5">
    <property type="entry name" value="METHIONYL-TRNA FORMYLTRANSFERASE, MITOCHONDRIAL"/>
    <property type="match status" value="1"/>
</dbReference>
<dbReference type="EMBL" id="MFID01000030">
    <property type="protein sequence ID" value="OGF80744.1"/>
    <property type="molecule type" value="Genomic_DNA"/>
</dbReference>
<dbReference type="STRING" id="1798351.A2930_03720"/>
<evidence type="ECO:0000256" key="5">
    <source>
        <dbReference type="HAMAP-Rule" id="MF_00182"/>
    </source>
</evidence>
<dbReference type="AlphaFoldDB" id="A0A1F5WYM5"/>
<dbReference type="HAMAP" id="MF_00182">
    <property type="entry name" value="Formyl_trans"/>
    <property type="match status" value="1"/>
</dbReference>
<feature type="domain" description="Formyl transferase N-terminal" evidence="6">
    <location>
        <begin position="1"/>
        <end position="181"/>
    </location>
</feature>
<dbReference type="Pfam" id="PF00551">
    <property type="entry name" value="Formyl_trans_N"/>
    <property type="match status" value="1"/>
</dbReference>
<keyword evidence="4 5" id="KW-0648">Protein biosynthesis</keyword>
<evidence type="ECO:0000256" key="2">
    <source>
        <dbReference type="ARBA" id="ARBA00012261"/>
    </source>
</evidence>
<dbReference type="InterPro" id="IPR036477">
    <property type="entry name" value="Formyl_transf_N_sf"/>
</dbReference>
<name>A0A1F5WYM5_9BACT</name>
<comment type="function">
    <text evidence="5">Attaches a formyl group to the free amino group of methionyl-tRNA(fMet). The formyl group appears to play a dual role in the initiator identity of N-formylmethionyl-tRNA by promoting its recognition by IF2 and preventing the misappropriation of this tRNA by the elongation apparatus.</text>
</comment>
<dbReference type="InterPro" id="IPR041711">
    <property type="entry name" value="Met-tRNA-FMT_N"/>
</dbReference>
<evidence type="ECO:0000313" key="8">
    <source>
        <dbReference type="EMBL" id="OGF80744.1"/>
    </source>
</evidence>
<dbReference type="EC" id="2.1.2.9" evidence="2 5"/>
<dbReference type="GO" id="GO:0005829">
    <property type="term" value="C:cytosol"/>
    <property type="evidence" value="ECO:0007669"/>
    <property type="project" value="TreeGrafter"/>
</dbReference>
<evidence type="ECO:0000256" key="3">
    <source>
        <dbReference type="ARBA" id="ARBA00022679"/>
    </source>
</evidence>
<dbReference type="InterPro" id="IPR044135">
    <property type="entry name" value="Met-tRNA-FMT_C"/>
</dbReference>
<protein>
    <recommendedName>
        <fullName evidence="2 5">Methionyl-tRNA formyltransferase</fullName>
        <ecNumber evidence="2 5">2.1.2.9</ecNumber>
    </recommendedName>
</protein>
<dbReference type="GO" id="GO:0004479">
    <property type="term" value="F:methionyl-tRNA formyltransferase activity"/>
    <property type="evidence" value="ECO:0007669"/>
    <property type="project" value="UniProtKB-UniRule"/>
</dbReference>
<evidence type="ECO:0000313" key="9">
    <source>
        <dbReference type="Proteomes" id="UP000178114"/>
    </source>
</evidence>
<dbReference type="SUPFAM" id="SSF50486">
    <property type="entry name" value="FMT C-terminal domain-like"/>
    <property type="match status" value="1"/>
</dbReference>
<comment type="catalytic activity">
    <reaction evidence="5">
        <text>L-methionyl-tRNA(fMet) + (6R)-10-formyltetrahydrofolate = N-formyl-L-methionyl-tRNA(fMet) + (6S)-5,6,7,8-tetrahydrofolate + H(+)</text>
        <dbReference type="Rhea" id="RHEA:24380"/>
        <dbReference type="Rhea" id="RHEA-COMP:9952"/>
        <dbReference type="Rhea" id="RHEA-COMP:9953"/>
        <dbReference type="ChEBI" id="CHEBI:15378"/>
        <dbReference type="ChEBI" id="CHEBI:57453"/>
        <dbReference type="ChEBI" id="CHEBI:78530"/>
        <dbReference type="ChEBI" id="CHEBI:78844"/>
        <dbReference type="ChEBI" id="CHEBI:195366"/>
        <dbReference type="EC" id="2.1.2.9"/>
    </reaction>
</comment>
<evidence type="ECO:0000256" key="4">
    <source>
        <dbReference type="ARBA" id="ARBA00022917"/>
    </source>
</evidence>
<evidence type="ECO:0000256" key="1">
    <source>
        <dbReference type="ARBA" id="ARBA00010699"/>
    </source>
</evidence>
<feature type="binding site" evidence="5">
    <location>
        <begin position="108"/>
        <end position="111"/>
    </location>
    <ligand>
        <name>(6S)-5,6,7,8-tetrahydrofolate</name>
        <dbReference type="ChEBI" id="CHEBI:57453"/>
    </ligand>
</feature>
<dbReference type="Pfam" id="PF02911">
    <property type="entry name" value="Formyl_trans_C"/>
    <property type="match status" value="1"/>
</dbReference>
<evidence type="ECO:0000259" key="6">
    <source>
        <dbReference type="Pfam" id="PF00551"/>
    </source>
</evidence>
<comment type="similarity">
    <text evidence="1 5">Belongs to the Fmt family.</text>
</comment>
<keyword evidence="3 5" id="KW-0808">Transferase</keyword>
<proteinExistence type="inferred from homology"/>
<dbReference type="InterPro" id="IPR005793">
    <property type="entry name" value="Formyl_trans_C"/>
</dbReference>
<reference evidence="8 9" key="1">
    <citation type="journal article" date="2016" name="Nat. Commun.">
        <title>Thousands of microbial genomes shed light on interconnected biogeochemical processes in an aquifer system.</title>
        <authorList>
            <person name="Anantharaman K."/>
            <person name="Brown C.T."/>
            <person name="Hug L.A."/>
            <person name="Sharon I."/>
            <person name="Castelle C.J."/>
            <person name="Probst A.J."/>
            <person name="Thomas B.C."/>
            <person name="Singh A."/>
            <person name="Wilkins M.J."/>
            <person name="Karaoz U."/>
            <person name="Brodie E.L."/>
            <person name="Williams K.H."/>
            <person name="Hubbard S.S."/>
            <person name="Banfield J.F."/>
        </authorList>
    </citation>
    <scope>NUCLEOTIDE SEQUENCE [LARGE SCALE GENOMIC DNA]</scope>
</reference>
<dbReference type="InterPro" id="IPR002376">
    <property type="entry name" value="Formyl_transf_N"/>
</dbReference>
<accession>A0A1F5WYM5</accession>
<dbReference type="SUPFAM" id="SSF53328">
    <property type="entry name" value="Formyltransferase"/>
    <property type="match status" value="1"/>
</dbReference>
<dbReference type="PANTHER" id="PTHR11138">
    <property type="entry name" value="METHIONYL-TRNA FORMYLTRANSFERASE"/>
    <property type="match status" value="1"/>
</dbReference>
<dbReference type="CDD" id="cd08646">
    <property type="entry name" value="FMT_core_Met-tRNA-FMT_N"/>
    <property type="match status" value="1"/>
</dbReference>
<evidence type="ECO:0000259" key="7">
    <source>
        <dbReference type="Pfam" id="PF02911"/>
    </source>
</evidence>
<organism evidence="8 9">
    <name type="scientific">Candidatus Giovannonibacteria bacterium RIFCSPLOWO2_01_FULL_45_34</name>
    <dbReference type="NCBI Taxonomy" id="1798351"/>
    <lineage>
        <taxon>Bacteria</taxon>
        <taxon>Candidatus Giovannoniibacteriota</taxon>
    </lineage>
</organism>
<dbReference type="NCBIfam" id="TIGR00460">
    <property type="entry name" value="fmt"/>
    <property type="match status" value="1"/>
</dbReference>
<gene>
    <name evidence="5" type="primary">fmt</name>
    <name evidence="8" type="ORF">A2930_03720</name>
</gene>
<dbReference type="InterPro" id="IPR005794">
    <property type="entry name" value="Fmt"/>
</dbReference>